<dbReference type="AlphaFoldDB" id="A0A7Y8GZL5"/>
<dbReference type="SUPFAM" id="SSF46689">
    <property type="entry name" value="Homeodomain-like"/>
    <property type="match status" value="1"/>
</dbReference>
<dbReference type="Gene3D" id="1.10.357.10">
    <property type="entry name" value="Tetracycline Repressor, domain 2"/>
    <property type="match status" value="1"/>
</dbReference>
<dbReference type="InterPro" id="IPR036271">
    <property type="entry name" value="Tet_transcr_reg_TetR-rel_C_sf"/>
</dbReference>
<reference evidence="6 7" key="1">
    <citation type="submission" date="2019-09" db="EMBL/GenBank/DDBJ databases">
        <title>Hydrogenophaga aromatica sp. nov., isolated from a para-xylene-degrading enrichment culture.</title>
        <authorList>
            <person name="Tancsics A."/>
            <person name="Banerjee S."/>
        </authorList>
    </citation>
    <scope>NUCLEOTIDE SEQUENCE [LARGE SCALE GENOMIC DNA]</scope>
    <source>
        <strain evidence="6 7">D2P1</strain>
    </source>
</reference>
<dbReference type="InterPro" id="IPR001647">
    <property type="entry name" value="HTH_TetR"/>
</dbReference>
<sequence length="216" mass="23774">MNTPNDPTTGAPVPERLLAAAKICFLADDYHQVSTRRIAEMAGVNVSMIGYYFGNKEGLYEEMIRATLNPLLEVLDNNMLASLDGFTGYLQLYYQTMLAAPEFPKLILKVLALKHGPGRRFIRQLLERGRTQGARRVVDLQQSGQLSAAVDPDVLRMSFVSLAMTPLLLKEVFEEQMERPMDAAFLERLALFNGQLIAGGLASLVPSTPGTEGDPA</sequence>
<dbReference type="SUPFAM" id="SSF48498">
    <property type="entry name" value="Tetracyclin repressor-like, C-terminal domain"/>
    <property type="match status" value="1"/>
</dbReference>
<dbReference type="PROSITE" id="PS50977">
    <property type="entry name" value="HTH_TETR_2"/>
    <property type="match status" value="1"/>
</dbReference>
<keyword evidence="7" id="KW-1185">Reference proteome</keyword>
<dbReference type="EMBL" id="VYGV01000016">
    <property type="protein sequence ID" value="NWF47531.1"/>
    <property type="molecule type" value="Genomic_DNA"/>
</dbReference>
<evidence type="ECO:0000256" key="2">
    <source>
        <dbReference type="ARBA" id="ARBA00023125"/>
    </source>
</evidence>
<keyword evidence="3" id="KW-0804">Transcription</keyword>
<dbReference type="PANTHER" id="PTHR30055:SF234">
    <property type="entry name" value="HTH-TYPE TRANSCRIPTIONAL REGULATOR BETI"/>
    <property type="match status" value="1"/>
</dbReference>
<dbReference type="Pfam" id="PF00440">
    <property type="entry name" value="TetR_N"/>
    <property type="match status" value="1"/>
</dbReference>
<comment type="caution">
    <text evidence="6">The sequence shown here is derived from an EMBL/GenBank/DDBJ whole genome shotgun (WGS) entry which is preliminary data.</text>
</comment>
<evidence type="ECO:0000256" key="1">
    <source>
        <dbReference type="ARBA" id="ARBA00023015"/>
    </source>
</evidence>
<dbReference type="Proteomes" id="UP000545507">
    <property type="component" value="Unassembled WGS sequence"/>
</dbReference>
<keyword evidence="1" id="KW-0805">Transcription regulation</keyword>
<dbReference type="PANTHER" id="PTHR30055">
    <property type="entry name" value="HTH-TYPE TRANSCRIPTIONAL REGULATOR RUTR"/>
    <property type="match status" value="1"/>
</dbReference>
<keyword evidence="2 4" id="KW-0238">DNA-binding</keyword>
<proteinExistence type="predicted"/>
<dbReference type="GO" id="GO:0000976">
    <property type="term" value="F:transcription cis-regulatory region binding"/>
    <property type="evidence" value="ECO:0007669"/>
    <property type="project" value="TreeGrafter"/>
</dbReference>
<dbReference type="InterPro" id="IPR009057">
    <property type="entry name" value="Homeodomain-like_sf"/>
</dbReference>
<name>A0A7Y8GZL5_9BURK</name>
<gene>
    <name evidence="6" type="ORF">F3K02_20085</name>
</gene>
<feature type="DNA-binding region" description="H-T-H motif" evidence="4">
    <location>
        <begin position="34"/>
        <end position="53"/>
    </location>
</feature>
<dbReference type="GO" id="GO:0003700">
    <property type="term" value="F:DNA-binding transcription factor activity"/>
    <property type="evidence" value="ECO:0007669"/>
    <property type="project" value="TreeGrafter"/>
</dbReference>
<organism evidence="6 7">
    <name type="scientific">Hydrogenophaga aromaticivorans</name>
    <dbReference type="NCBI Taxonomy" id="2610898"/>
    <lineage>
        <taxon>Bacteria</taxon>
        <taxon>Pseudomonadati</taxon>
        <taxon>Pseudomonadota</taxon>
        <taxon>Betaproteobacteria</taxon>
        <taxon>Burkholderiales</taxon>
        <taxon>Comamonadaceae</taxon>
        <taxon>Hydrogenophaga</taxon>
    </lineage>
</organism>
<protein>
    <submittedName>
        <fullName evidence="6">TetR/AcrR family transcriptional regulator</fullName>
    </submittedName>
</protein>
<feature type="domain" description="HTH tetR-type" evidence="5">
    <location>
        <begin position="11"/>
        <end position="71"/>
    </location>
</feature>
<dbReference type="RefSeq" id="WP_177137399.1">
    <property type="nucleotide sequence ID" value="NZ_JAGPWB010000018.1"/>
</dbReference>
<evidence type="ECO:0000256" key="4">
    <source>
        <dbReference type="PROSITE-ProRule" id="PRU00335"/>
    </source>
</evidence>
<evidence type="ECO:0000259" key="5">
    <source>
        <dbReference type="PROSITE" id="PS50977"/>
    </source>
</evidence>
<evidence type="ECO:0000256" key="3">
    <source>
        <dbReference type="ARBA" id="ARBA00023163"/>
    </source>
</evidence>
<dbReference type="InterPro" id="IPR050109">
    <property type="entry name" value="HTH-type_TetR-like_transc_reg"/>
</dbReference>
<evidence type="ECO:0000313" key="7">
    <source>
        <dbReference type="Proteomes" id="UP000545507"/>
    </source>
</evidence>
<evidence type="ECO:0000313" key="6">
    <source>
        <dbReference type="EMBL" id="NWF47531.1"/>
    </source>
</evidence>
<accession>A0A7Y8GZL5</accession>